<feature type="repeat" description="ANK" evidence="3">
    <location>
        <begin position="308"/>
        <end position="340"/>
    </location>
</feature>
<keyword evidence="5" id="KW-1185">Reference proteome</keyword>
<keyword evidence="2 3" id="KW-0040">ANK repeat</keyword>
<feature type="repeat" description="ANK" evidence="3">
    <location>
        <begin position="596"/>
        <end position="628"/>
    </location>
</feature>
<feature type="repeat" description="ANK" evidence="3">
    <location>
        <begin position="629"/>
        <end position="672"/>
    </location>
</feature>
<feature type="repeat" description="ANK" evidence="3">
    <location>
        <begin position="673"/>
        <end position="705"/>
    </location>
</feature>
<dbReference type="EMBL" id="JAVRJZ010000017">
    <property type="protein sequence ID" value="KAK2709638.1"/>
    <property type="molecule type" value="Genomic_DNA"/>
</dbReference>
<name>A0AA88HIJ1_ARTSF</name>
<evidence type="ECO:0000256" key="3">
    <source>
        <dbReference type="PROSITE-ProRule" id="PRU00023"/>
    </source>
</evidence>
<feature type="repeat" description="ANK" evidence="3">
    <location>
        <begin position="745"/>
        <end position="777"/>
    </location>
</feature>
<dbReference type="PANTHER" id="PTHR24123:SF33">
    <property type="entry name" value="PROTEIN HOS4"/>
    <property type="match status" value="1"/>
</dbReference>
<dbReference type="PROSITE" id="PS50088">
    <property type="entry name" value="ANK_REPEAT"/>
    <property type="match status" value="16"/>
</dbReference>
<accession>A0AA88HIJ1</accession>
<dbReference type="InterPro" id="IPR002110">
    <property type="entry name" value="Ankyrin_rpt"/>
</dbReference>
<dbReference type="Proteomes" id="UP001187531">
    <property type="component" value="Unassembled WGS sequence"/>
</dbReference>
<dbReference type="Pfam" id="PF13637">
    <property type="entry name" value="Ank_4"/>
    <property type="match status" value="1"/>
</dbReference>
<evidence type="ECO:0000313" key="4">
    <source>
        <dbReference type="EMBL" id="KAK2709638.1"/>
    </source>
</evidence>
<gene>
    <name evidence="4" type="ORF">QYM36_013342</name>
</gene>
<dbReference type="InterPro" id="IPR051165">
    <property type="entry name" value="Multifunctional_ANK_Repeat"/>
</dbReference>
<feature type="repeat" description="ANK" evidence="3">
    <location>
        <begin position="231"/>
        <end position="263"/>
    </location>
</feature>
<feature type="repeat" description="ANK" evidence="3">
    <location>
        <begin position="194"/>
        <end position="226"/>
    </location>
</feature>
<feature type="repeat" description="ANK" evidence="3">
    <location>
        <begin position="477"/>
        <end position="509"/>
    </location>
</feature>
<feature type="repeat" description="ANK" evidence="3">
    <location>
        <begin position="161"/>
        <end position="193"/>
    </location>
</feature>
<feature type="repeat" description="ANK" evidence="3">
    <location>
        <begin position="706"/>
        <end position="738"/>
    </location>
</feature>
<feature type="repeat" description="ANK" evidence="3">
    <location>
        <begin position="377"/>
        <end position="409"/>
    </location>
</feature>
<dbReference type="InterPro" id="IPR036770">
    <property type="entry name" value="Ankyrin_rpt-contain_sf"/>
</dbReference>
<feature type="repeat" description="ANK" evidence="3">
    <location>
        <begin position="516"/>
        <end position="548"/>
    </location>
</feature>
<dbReference type="Pfam" id="PF12796">
    <property type="entry name" value="Ank_2"/>
    <property type="match status" value="9"/>
</dbReference>
<evidence type="ECO:0000256" key="1">
    <source>
        <dbReference type="ARBA" id="ARBA00022737"/>
    </source>
</evidence>
<reference evidence="4" key="1">
    <citation type="submission" date="2023-07" db="EMBL/GenBank/DDBJ databases">
        <title>Chromosome-level genome assembly of Artemia franciscana.</title>
        <authorList>
            <person name="Jo E."/>
        </authorList>
    </citation>
    <scope>NUCLEOTIDE SEQUENCE</scope>
    <source>
        <tissue evidence="4">Whole body</tissue>
    </source>
</reference>
<dbReference type="PROSITE" id="PS50297">
    <property type="entry name" value="ANK_REP_REGION"/>
    <property type="match status" value="12"/>
</dbReference>
<protein>
    <submittedName>
        <fullName evidence="4">Uncharacterized protein</fullName>
    </submittedName>
</protein>
<dbReference type="AlphaFoldDB" id="A0AA88HIJ1"/>
<dbReference type="PANTHER" id="PTHR24123">
    <property type="entry name" value="ANKYRIN REPEAT-CONTAINING"/>
    <property type="match status" value="1"/>
</dbReference>
<dbReference type="PRINTS" id="PR01415">
    <property type="entry name" value="ANKYRIN"/>
</dbReference>
<keyword evidence="1" id="KW-0677">Repeat</keyword>
<evidence type="ECO:0000256" key="2">
    <source>
        <dbReference type="ARBA" id="ARBA00023043"/>
    </source>
</evidence>
<organism evidence="4 5">
    <name type="scientific">Artemia franciscana</name>
    <name type="common">Brine shrimp</name>
    <name type="synonym">Artemia sanfranciscana</name>
    <dbReference type="NCBI Taxonomy" id="6661"/>
    <lineage>
        <taxon>Eukaryota</taxon>
        <taxon>Metazoa</taxon>
        <taxon>Ecdysozoa</taxon>
        <taxon>Arthropoda</taxon>
        <taxon>Crustacea</taxon>
        <taxon>Branchiopoda</taxon>
        <taxon>Anostraca</taxon>
        <taxon>Artemiidae</taxon>
        <taxon>Artemia</taxon>
    </lineage>
</organism>
<dbReference type="SUPFAM" id="SSF48403">
    <property type="entry name" value="Ankyrin repeat"/>
    <property type="match status" value="2"/>
</dbReference>
<sequence length="939" mass="105512">MRNYHKKDLKRMKNWKRNFTDQGMSMPIEAENVPARYKPRKGHLEKKSNRGPSKIVSLRKKKTFNLSFENSCRLEPVKPECIFSRLCHETGVKISKIEPSRKRHFEEMSNPFSKAVNRKKRKTHNLNFQNSSAFVPVKAEFIPGLLLGSCSCKIEPSRKSSGRAPLHDAAADGKLDMCQLHLSKGAYMDTLDLKGYTPLHWAAKTGQISVANYLLEKGANLHLRSKNSEDCGKTPLHFAAAEGKLEMCHLLVSKGAHINSLDDKRLTPLHWAVKEEKVVETRKKGEDKLGIVKLLLSRGANTGISDKYGLLPLHYAAKRNNLDIFQLLYSKTITLTLTSLHWAAKEGQIPVATYLLDKGGIKLLENLNLRFNLYMGAQDSPLHTAATNGELGICQLLVSKGAHINIGYSRTPLHCAAREGHISVAKYLLRKGANLNFQCRGDHYGYTPLHAAAERGKLDMCQLLVSKGARIDALYDNWLTPLYTAVRNGQLSVASYLIEKGANINFQITKANTIDFKNTPLNFAAAEGQIDMCQLLVSKGAQIDILDDRRRTPLHWAVIGPTEGYKFLFSIKEENKTEIVKFLLSRGASTDILDKHGRTPLHYAAKANKLDICRLLVSKGAQIDILDDERRTPLHWAMTGGGENYCTMKAGDETEIVKFLLSRGASTDILDEDGLAPLHYAARDNKLDSCQLLVSKGAQIDILDDEGLTPFHLAFENENISIASYLLEKGANINLKYGNSPFYRCGYTPLHSAAAQCQLDKCQFLLSKGAQVDALDDKRRTPLHWAVNETESFTGEKQREKLKIVKLLISRGATVDVLDEDDLTPLVIAVYTRNFAIAEYLLEKKVIYHPPTKENYRVMLEDVINSYSTIEEAAKTKLYFMLCNLAFRTSNNLKSICRYAIVNYACQTKLCDYVEGFNIPHCLKCYLTFEEELQLCFKN</sequence>
<dbReference type="Gene3D" id="1.25.40.20">
    <property type="entry name" value="Ankyrin repeat-containing domain"/>
    <property type="match status" value="6"/>
</dbReference>
<proteinExistence type="predicted"/>
<evidence type="ECO:0000313" key="5">
    <source>
        <dbReference type="Proteomes" id="UP001187531"/>
    </source>
</evidence>
<feature type="repeat" description="ANK" evidence="3">
    <location>
        <begin position="778"/>
        <end position="820"/>
    </location>
</feature>
<feature type="repeat" description="ANK" evidence="3">
    <location>
        <begin position="408"/>
        <end position="440"/>
    </location>
</feature>
<comment type="caution">
    <text evidence="4">The sequence shown here is derived from an EMBL/GenBank/DDBJ whole genome shotgun (WGS) entry which is preliminary data.</text>
</comment>
<feature type="repeat" description="ANK" evidence="3">
    <location>
        <begin position="444"/>
        <end position="476"/>
    </location>
</feature>
<feature type="repeat" description="ANK" evidence="3">
    <location>
        <begin position="264"/>
        <end position="307"/>
    </location>
</feature>
<dbReference type="SMART" id="SM00248">
    <property type="entry name" value="ANK"/>
    <property type="match status" value="19"/>
</dbReference>